<organism evidence="9 10">
    <name type="scientific">Mytilus galloprovincialis</name>
    <name type="common">Mediterranean mussel</name>
    <dbReference type="NCBI Taxonomy" id="29158"/>
    <lineage>
        <taxon>Eukaryota</taxon>
        <taxon>Metazoa</taxon>
        <taxon>Spiralia</taxon>
        <taxon>Lophotrochozoa</taxon>
        <taxon>Mollusca</taxon>
        <taxon>Bivalvia</taxon>
        <taxon>Autobranchia</taxon>
        <taxon>Pteriomorphia</taxon>
        <taxon>Mytilida</taxon>
        <taxon>Mytiloidea</taxon>
        <taxon>Mytilidae</taxon>
        <taxon>Mytilinae</taxon>
        <taxon>Mytilus</taxon>
    </lineage>
</organism>
<dbReference type="PROSITE" id="PS50026">
    <property type="entry name" value="EGF_3"/>
    <property type="match status" value="2"/>
</dbReference>
<feature type="domain" description="VWFA" evidence="8">
    <location>
        <begin position="624"/>
        <end position="802"/>
    </location>
</feature>
<dbReference type="Proteomes" id="UP000596742">
    <property type="component" value="Unassembled WGS sequence"/>
</dbReference>
<reference evidence="9" key="1">
    <citation type="submission" date="2018-11" db="EMBL/GenBank/DDBJ databases">
        <authorList>
            <person name="Alioto T."/>
            <person name="Alioto T."/>
        </authorList>
    </citation>
    <scope>NUCLEOTIDE SEQUENCE</scope>
</reference>
<feature type="domain" description="EGF-like" evidence="7">
    <location>
        <begin position="393"/>
        <end position="429"/>
    </location>
</feature>
<dbReference type="InterPro" id="IPR000152">
    <property type="entry name" value="EGF-type_Asp/Asn_hydroxyl_site"/>
</dbReference>
<dbReference type="SMART" id="SM00179">
    <property type="entry name" value="EGF_CA"/>
    <property type="match status" value="2"/>
</dbReference>
<dbReference type="PROSITE" id="PS01187">
    <property type="entry name" value="EGF_CA"/>
    <property type="match status" value="1"/>
</dbReference>
<keyword evidence="2" id="KW-0732">Signal</keyword>
<dbReference type="FunFam" id="2.10.25.10:FF:000122">
    <property type="entry name" value="Protein crumbs homolog 2"/>
    <property type="match status" value="1"/>
</dbReference>
<protein>
    <submittedName>
        <fullName evidence="9">Uncharacterized protein</fullName>
    </submittedName>
</protein>
<dbReference type="PROSITE" id="PS00022">
    <property type="entry name" value="EGF_1"/>
    <property type="match status" value="1"/>
</dbReference>
<name>A0A8B6FG77_MYTGA</name>
<evidence type="ECO:0000256" key="5">
    <source>
        <dbReference type="ARBA" id="ARBA00023180"/>
    </source>
</evidence>
<evidence type="ECO:0000313" key="10">
    <source>
        <dbReference type="Proteomes" id="UP000596742"/>
    </source>
</evidence>
<dbReference type="InterPro" id="IPR050525">
    <property type="entry name" value="ECM_Assembly_Org"/>
</dbReference>
<keyword evidence="1 6" id="KW-0245">EGF-like domain</keyword>
<dbReference type="Gene3D" id="3.40.50.410">
    <property type="entry name" value="von Willebrand factor, type A domain"/>
    <property type="match status" value="2"/>
</dbReference>
<dbReference type="InterPro" id="IPR018097">
    <property type="entry name" value="EGF_Ca-bd_CS"/>
</dbReference>
<evidence type="ECO:0000256" key="4">
    <source>
        <dbReference type="ARBA" id="ARBA00023157"/>
    </source>
</evidence>
<dbReference type="SMART" id="SM00181">
    <property type="entry name" value="EGF"/>
    <property type="match status" value="2"/>
</dbReference>
<evidence type="ECO:0000313" key="9">
    <source>
        <dbReference type="EMBL" id="VDI48203.1"/>
    </source>
</evidence>
<evidence type="ECO:0000256" key="3">
    <source>
        <dbReference type="ARBA" id="ARBA00022737"/>
    </source>
</evidence>
<dbReference type="CDD" id="cd00054">
    <property type="entry name" value="EGF_CA"/>
    <property type="match status" value="1"/>
</dbReference>
<dbReference type="OrthoDB" id="6122302at2759"/>
<evidence type="ECO:0000259" key="7">
    <source>
        <dbReference type="PROSITE" id="PS50026"/>
    </source>
</evidence>
<keyword evidence="4 6" id="KW-1015">Disulfide bond</keyword>
<comment type="caution">
    <text evidence="9">The sequence shown here is derived from an EMBL/GenBank/DDBJ whole genome shotgun (WGS) entry which is preliminary data.</text>
</comment>
<dbReference type="InterPro" id="IPR002035">
    <property type="entry name" value="VWF_A"/>
</dbReference>
<proteinExistence type="predicted"/>
<feature type="domain" description="VWFA" evidence="8">
    <location>
        <begin position="438"/>
        <end position="609"/>
    </location>
</feature>
<feature type="domain" description="EGF-like" evidence="7">
    <location>
        <begin position="351"/>
        <end position="391"/>
    </location>
</feature>
<dbReference type="PROSITE" id="PS00010">
    <property type="entry name" value="ASX_HYDROXYL"/>
    <property type="match status" value="1"/>
</dbReference>
<accession>A0A8B6FG77</accession>
<keyword evidence="10" id="KW-1185">Reference proteome</keyword>
<dbReference type="AlphaFoldDB" id="A0A8B6FG77"/>
<evidence type="ECO:0000259" key="8">
    <source>
        <dbReference type="PROSITE" id="PS50234"/>
    </source>
</evidence>
<dbReference type="CDD" id="cd01450">
    <property type="entry name" value="vWFA_subfamily_ECM"/>
    <property type="match status" value="1"/>
</dbReference>
<keyword evidence="3" id="KW-0677">Repeat</keyword>
<dbReference type="InterPro" id="IPR001881">
    <property type="entry name" value="EGF-like_Ca-bd_dom"/>
</dbReference>
<dbReference type="SMART" id="SM00327">
    <property type="entry name" value="VWA"/>
    <property type="match status" value="2"/>
</dbReference>
<dbReference type="GO" id="GO:0005509">
    <property type="term" value="F:calcium ion binding"/>
    <property type="evidence" value="ECO:0007669"/>
    <property type="project" value="InterPro"/>
</dbReference>
<dbReference type="CDD" id="cd00198">
    <property type="entry name" value="vWFA"/>
    <property type="match status" value="1"/>
</dbReference>
<dbReference type="InterPro" id="IPR036465">
    <property type="entry name" value="vWFA_dom_sf"/>
</dbReference>
<comment type="caution">
    <text evidence="6">Lacks conserved residue(s) required for the propagation of feature annotation.</text>
</comment>
<gene>
    <name evidence="9" type="ORF">MGAL_10B087177</name>
</gene>
<feature type="disulfide bond" evidence="6">
    <location>
        <begin position="419"/>
        <end position="428"/>
    </location>
</feature>
<dbReference type="PANTHER" id="PTHR24020">
    <property type="entry name" value="COLLAGEN ALPHA"/>
    <property type="match status" value="1"/>
</dbReference>
<dbReference type="InterPro" id="IPR000742">
    <property type="entry name" value="EGF"/>
</dbReference>
<evidence type="ECO:0000256" key="2">
    <source>
        <dbReference type="ARBA" id="ARBA00022729"/>
    </source>
</evidence>
<evidence type="ECO:0000256" key="6">
    <source>
        <dbReference type="PROSITE-ProRule" id="PRU00076"/>
    </source>
</evidence>
<dbReference type="PROSITE" id="PS50234">
    <property type="entry name" value="VWFA"/>
    <property type="match status" value="2"/>
</dbReference>
<dbReference type="Gene3D" id="2.10.25.10">
    <property type="entry name" value="Laminin"/>
    <property type="match status" value="1"/>
</dbReference>
<dbReference type="SUPFAM" id="SSF53300">
    <property type="entry name" value="vWA-like"/>
    <property type="match status" value="2"/>
</dbReference>
<dbReference type="PROSITE" id="PS01186">
    <property type="entry name" value="EGF_2"/>
    <property type="match status" value="1"/>
</dbReference>
<keyword evidence="5" id="KW-0325">Glycoprotein</keyword>
<evidence type="ECO:0000256" key="1">
    <source>
        <dbReference type="ARBA" id="ARBA00022536"/>
    </source>
</evidence>
<dbReference type="EMBL" id="UYJE01006701">
    <property type="protein sequence ID" value="VDI48203.1"/>
    <property type="molecule type" value="Genomic_DNA"/>
</dbReference>
<sequence length="817" mass="92122">MLRTYILPILTYGLEIVIPTGKILDNLQIQYKKLLKQILSLNINVADPAVYLISGLLPIEAEIHLKILSLFGNIARANKNSSEWRLAERQLQIKSFDSNSWFIDMKKICIKYNLENPLSLIYNEMSKGKWKKMTTTAVHEYWTTRINEEIMYYSSLKYIPTSSFKVGKIHPLALANSANQRDINRIPIRIKIATGSYILQTNRAAYNQNNVDPTCKLCDQAEESLSHFLLLLEYIKTYGTFQDGCDVKNYGFIRPKILISPYTLFGSAIKDTHLSINPREAKSFLTRTRRSANDCTDEHWCELNVEYCTQHFEEGREEYCPKRSTPCGNGTTCYLSQPCYNPVHPIETSCTEDLCMSFPCENGGNCSVINATHISYTCACVSGYNQSTDCATDYDECASNPCLNDGSCGNHFNQFTCDCNDRFEGIICEKDCRPGPADIVFIVDTSSSLKGDVNRSITFIREFVDKLPIGVDDFQIAVITFGREPYVLFDLDDYTNKADIIHALDLIEGREEGTLTVPALQKAVEISLSSSLGSRLSSAYHYIVLLYDGLSSDPNDVSTFVQTSSVPIVTVGIGHSVLHNELLTVSGHAEYVSSPSHFNDLYNRFLREIIHTDCNDCTLHTEADVIILLDINNNQTNENLNSRQKYGTRALIDAIVHSNSDVNISMYTYTDEPDIVFSFTNDKDAMIAQAFKIGKDVFSTSSNTSHALLHIGESGFYPFHDGRHSARKFVVLISDGNWMNTDAIKMEIIKMKQSSIEVHAIFAGEDGNMDNLIYVMDDPSHVYYVHDENYADTRSLNVLASLTSYYTCDNDIFTNRQ</sequence>
<dbReference type="Pfam" id="PF00092">
    <property type="entry name" value="VWA"/>
    <property type="match status" value="2"/>
</dbReference>
<dbReference type="PANTHER" id="PTHR24020:SF84">
    <property type="entry name" value="VWFA DOMAIN-CONTAINING PROTEIN"/>
    <property type="match status" value="1"/>
</dbReference>